<keyword evidence="1 6" id="KW-0479">Metal-binding</keyword>
<dbReference type="Proteomes" id="UP001211065">
    <property type="component" value="Unassembled WGS sequence"/>
</dbReference>
<dbReference type="SUPFAM" id="SSF47895">
    <property type="entry name" value="Transducin (alpha subunit), insertion domain"/>
    <property type="match status" value="1"/>
</dbReference>
<dbReference type="GO" id="GO:0005525">
    <property type="term" value="F:GTP binding"/>
    <property type="evidence" value="ECO:0007669"/>
    <property type="project" value="UniProtKB-KW"/>
</dbReference>
<feature type="non-terminal residue" evidence="7">
    <location>
        <position position="1"/>
    </location>
</feature>
<dbReference type="FunFam" id="3.40.50.300:FF:000692">
    <property type="entry name" value="Guanine nucleotide-binding protein subunit alpha"/>
    <property type="match status" value="1"/>
</dbReference>
<feature type="binding site" evidence="5">
    <location>
        <begin position="281"/>
        <end position="284"/>
    </location>
    <ligand>
        <name>GTP</name>
        <dbReference type="ChEBI" id="CHEBI:37565"/>
    </ligand>
</feature>
<dbReference type="GO" id="GO:0003924">
    <property type="term" value="F:GTPase activity"/>
    <property type="evidence" value="ECO:0007669"/>
    <property type="project" value="InterPro"/>
</dbReference>
<dbReference type="Gene3D" id="1.10.400.10">
    <property type="entry name" value="GI Alpha 1, domain 2-like"/>
    <property type="match status" value="1"/>
</dbReference>
<dbReference type="GO" id="GO:0007188">
    <property type="term" value="P:adenylate cyclase-modulating G protein-coupled receptor signaling pathway"/>
    <property type="evidence" value="ECO:0007669"/>
    <property type="project" value="TreeGrafter"/>
</dbReference>
<dbReference type="InterPro" id="IPR011025">
    <property type="entry name" value="GproteinA_insert"/>
</dbReference>
<dbReference type="GO" id="GO:0031683">
    <property type="term" value="F:G-protein beta/gamma-subunit complex binding"/>
    <property type="evidence" value="ECO:0007669"/>
    <property type="project" value="InterPro"/>
</dbReference>
<proteinExistence type="predicted"/>
<dbReference type="PANTHER" id="PTHR10218">
    <property type="entry name" value="GTP-BINDING PROTEIN ALPHA SUBUNIT"/>
    <property type="match status" value="1"/>
</dbReference>
<dbReference type="SUPFAM" id="SSF52540">
    <property type="entry name" value="P-loop containing nucleoside triphosphate hydrolases"/>
    <property type="match status" value="1"/>
</dbReference>
<feature type="binding site" evidence="5">
    <location>
        <begin position="212"/>
        <end position="216"/>
    </location>
    <ligand>
        <name>GTP</name>
        <dbReference type="ChEBI" id="CHEBI:37565"/>
    </ligand>
</feature>
<evidence type="ECO:0000256" key="3">
    <source>
        <dbReference type="ARBA" id="ARBA00023134"/>
    </source>
</evidence>
<keyword evidence="6" id="KW-0460">Magnesium</keyword>
<evidence type="ECO:0000256" key="4">
    <source>
        <dbReference type="ARBA" id="ARBA00023224"/>
    </source>
</evidence>
<evidence type="ECO:0000256" key="1">
    <source>
        <dbReference type="ARBA" id="ARBA00022723"/>
    </source>
</evidence>
<dbReference type="GO" id="GO:0046872">
    <property type="term" value="F:metal ion binding"/>
    <property type="evidence" value="ECO:0007669"/>
    <property type="project" value="UniProtKB-KW"/>
</dbReference>
<keyword evidence="3 5" id="KW-0342">GTP-binding</keyword>
<dbReference type="Pfam" id="PF00503">
    <property type="entry name" value="G-alpha"/>
    <property type="match status" value="2"/>
</dbReference>
<dbReference type="GO" id="GO:0005737">
    <property type="term" value="C:cytoplasm"/>
    <property type="evidence" value="ECO:0007669"/>
    <property type="project" value="TreeGrafter"/>
</dbReference>
<dbReference type="InterPro" id="IPR001019">
    <property type="entry name" value="Gprotein_alpha_su"/>
</dbReference>
<evidence type="ECO:0000256" key="2">
    <source>
        <dbReference type="ARBA" id="ARBA00022741"/>
    </source>
</evidence>
<feature type="binding site" evidence="6">
    <location>
        <position position="193"/>
    </location>
    <ligand>
        <name>Mg(2+)</name>
        <dbReference type="ChEBI" id="CHEBI:18420"/>
    </ligand>
</feature>
<dbReference type="PRINTS" id="PR00318">
    <property type="entry name" value="GPROTEINA"/>
</dbReference>
<protein>
    <submittedName>
        <fullName evidence="7">Guanine nucleotide-binding protein subunit alpha-13</fullName>
    </submittedName>
</protein>
<dbReference type="CDD" id="cd00066">
    <property type="entry name" value="G-alpha"/>
    <property type="match status" value="1"/>
</dbReference>
<dbReference type="Gene3D" id="3.40.50.300">
    <property type="entry name" value="P-loop containing nucleotide triphosphate hydrolases"/>
    <property type="match status" value="1"/>
</dbReference>
<evidence type="ECO:0000313" key="8">
    <source>
        <dbReference type="Proteomes" id="UP001211065"/>
    </source>
</evidence>
<accession>A0AAD5TVV1</accession>
<evidence type="ECO:0000256" key="5">
    <source>
        <dbReference type="PIRSR" id="PIRSR601019-1"/>
    </source>
</evidence>
<name>A0AAD5TVV1_9FUNG</name>
<dbReference type="SMART" id="SM00275">
    <property type="entry name" value="G_alpha"/>
    <property type="match status" value="1"/>
</dbReference>
<dbReference type="InterPro" id="IPR027417">
    <property type="entry name" value="P-loop_NTPase"/>
</dbReference>
<dbReference type="GO" id="GO:0001664">
    <property type="term" value="F:G protein-coupled receptor binding"/>
    <property type="evidence" value="ECO:0007669"/>
    <property type="project" value="TreeGrafter"/>
</dbReference>
<comment type="caution">
    <text evidence="7">The sequence shown here is derived from an EMBL/GenBank/DDBJ whole genome shotgun (WGS) entry which is preliminary data.</text>
</comment>
<keyword evidence="2 5" id="KW-0547">Nucleotide-binding</keyword>
<dbReference type="AlphaFoldDB" id="A0AAD5TVV1"/>
<dbReference type="PANTHER" id="PTHR10218:SF199">
    <property type="entry name" value="G-PROTEIN ALPHA SUBUNIT FAMILY PROTEIN"/>
    <property type="match status" value="1"/>
</dbReference>
<dbReference type="GO" id="GO:0005834">
    <property type="term" value="C:heterotrimeric G-protein complex"/>
    <property type="evidence" value="ECO:0007669"/>
    <property type="project" value="TreeGrafter"/>
</dbReference>
<keyword evidence="4" id="KW-0807">Transducer</keyword>
<keyword evidence="8" id="KW-1185">Reference proteome</keyword>
<organism evidence="7 8">
    <name type="scientific">Clydaea vesicula</name>
    <dbReference type="NCBI Taxonomy" id="447962"/>
    <lineage>
        <taxon>Eukaryota</taxon>
        <taxon>Fungi</taxon>
        <taxon>Fungi incertae sedis</taxon>
        <taxon>Chytridiomycota</taxon>
        <taxon>Chytridiomycota incertae sedis</taxon>
        <taxon>Chytridiomycetes</taxon>
        <taxon>Lobulomycetales</taxon>
        <taxon>Lobulomycetaceae</taxon>
        <taxon>Clydaea</taxon>
    </lineage>
</organism>
<feature type="binding site" evidence="6">
    <location>
        <position position="81"/>
    </location>
    <ligand>
        <name>Mg(2+)</name>
        <dbReference type="ChEBI" id="CHEBI:18420"/>
    </ligand>
</feature>
<gene>
    <name evidence="7" type="primary">GNA13_2</name>
    <name evidence="7" type="ORF">HK099_008689</name>
</gene>
<evidence type="ECO:0000313" key="7">
    <source>
        <dbReference type="EMBL" id="KAJ3208577.1"/>
    </source>
</evidence>
<reference evidence="7" key="1">
    <citation type="submission" date="2020-05" db="EMBL/GenBank/DDBJ databases">
        <title>Phylogenomic resolution of chytrid fungi.</title>
        <authorList>
            <person name="Stajich J.E."/>
            <person name="Amses K."/>
            <person name="Simmons R."/>
            <person name="Seto K."/>
            <person name="Myers J."/>
            <person name="Bonds A."/>
            <person name="Quandt C.A."/>
            <person name="Barry K."/>
            <person name="Liu P."/>
            <person name="Grigoriev I."/>
            <person name="Longcore J.E."/>
            <person name="James T.Y."/>
        </authorList>
    </citation>
    <scope>NUCLEOTIDE SEQUENCE</scope>
    <source>
        <strain evidence="7">JEL0476</strain>
    </source>
</reference>
<dbReference type="EMBL" id="JADGJW010000987">
    <property type="protein sequence ID" value="KAJ3208577.1"/>
    <property type="molecule type" value="Genomic_DNA"/>
</dbReference>
<evidence type="ECO:0000256" key="6">
    <source>
        <dbReference type="PIRSR" id="PIRSR601019-2"/>
    </source>
</evidence>
<dbReference type="PROSITE" id="PS51882">
    <property type="entry name" value="G_ALPHA"/>
    <property type="match status" value="1"/>
</dbReference>
<sequence length="310" mass="35400">MKIKEESDEVCNAADLNLASVDNTVPLTEDNSINLATYLCNKKRKAKIHSLSIDEQLSKEKINNMGVLKLLVLGSGDSGKSTLIKQIRMLHSEGFSKKEVQRFKNTILQNIFESIKKLILAAKELNIESDSSEYGVSLNIFFKLLKLIQLSIEGGCQIHAGNNKNSYLDDVQRILDINYNPLKQDIVCLRKPTTQVYECNLTVNKIKMRIIDVGGQKSLRSHWLPFFDDCKGLFFVIAISGYDQTMEEDIETNRMVDSLQLFEKIVNNPVFIDVPCILFFNKMDLFLEKLKKVKIKEYFPEFTGNQSNLK</sequence>